<gene>
    <name evidence="2" type="ORF">SAMN04489866_101264</name>
</gene>
<proteinExistence type="predicted"/>
<dbReference type="InterPro" id="IPR027417">
    <property type="entry name" value="P-loop_NTPase"/>
</dbReference>
<name>A0A1G6SAN9_PEPNI</name>
<dbReference type="OrthoDB" id="9776217at2"/>
<feature type="domain" description="IstB-like ATP-binding" evidence="1">
    <location>
        <begin position="114"/>
        <end position="271"/>
    </location>
</feature>
<dbReference type="Pfam" id="PF01695">
    <property type="entry name" value="IstB_IS21"/>
    <property type="match status" value="1"/>
</dbReference>
<protein>
    <submittedName>
        <fullName evidence="2">DNA replication protein DnaC</fullName>
    </submittedName>
</protein>
<dbReference type="GO" id="GO:0005524">
    <property type="term" value="F:ATP binding"/>
    <property type="evidence" value="ECO:0007669"/>
    <property type="project" value="InterPro"/>
</dbReference>
<evidence type="ECO:0000313" key="3">
    <source>
        <dbReference type="Proteomes" id="UP000198995"/>
    </source>
</evidence>
<dbReference type="Gene3D" id="3.40.50.300">
    <property type="entry name" value="P-loop containing nucleotide triphosphate hydrolases"/>
    <property type="match status" value="1"/>
</dbReference>
<dbReference type="RefSeq" id="WP_159427930.1">
    <property type="nucleotide sequence ID" value="NZ_FNAF01000001.1"/>
</dbReference>
<organism evidence="2 3">
    <name type="scientific">Peptococcus niger</name>
    <dbReference type="NCBI Taxonomy" id="2741"/>
    <lineage>
        <taxon>Bacteria</taxon>
        <taxon>Bacillati</taxon>
        <taxon>Bacillota</taxon>
        <taxon>Clostridia</taxon>
        <taxon>Eubacteriales</taxon>
        <taxon>Peptococcaceae</taxon>
        <taxon>Peptococcus</taxon>
    </lineage>
</organism>
<reference evidence="2 3" key="1">
    <citation type="submission" date="2016-10" db="EMBL/GenBank/DDBJ databases">
        <authorList>
            <person name="de Groot N.N."/>
        </authorList>
    </citation>
    <scope>NUCLEOTIDE SEQUENCE [LARGE SCALE GENOMIC DNA]</scope>
    <source>
        <strain evidence="2 3">DSM 20475</strain>
    </source>
</reference>
<sequence>MADINNKRLKKQWARDARVARIHAAHPDLAALDQAQNALVARLLREAVTAPGLTTELDERYKALAAQKEDLLDRYGIDPQAYTPDWDCPLCEDRGFRKNGEPCVCRADERRIRRLGEAGLPENYATMRFENFDVNLYTPESEAADKVKRLEDFAHKLAQGKPLGNVVLRADVGRGKTHLAVATASAALAEGLSVRYVRADQFMENLRSDLYDKDGAGREMWRAKHCDLLIIDDLGRESISEFVIAQLTDLIEDRNNSCRSWMINTNLKGNEIADRYGARLSDRIFEKATFFFLESKGSIRRLKAVNEVELI</sequence>
<dbReference type="SUPFAM" id="SSF52540">
    <property type="entry name" value="P-loop containing nucleoside triphosphate hydrolases"/>
    <property type="match status" value="1"/>
</dbReference>
<accession>A0A1G6SAN9</accession>
<dbReference type="STRING" id="2741.SAMN04489866_101264"/>
<evidence type="ECO:0000259" key="1">
    <source>
        <dbReference type="Pfam" id="PF01695"/>
    </source>
</evidence>
<dbReference type="InterPro" id="IPR002611">
    <property type="entry name" value="IstB_ATP-bd"/>
</dbReference>
<dbReference type="GO" id="GO:0006260">
    <property type="term" value="P:DNA replication"/>
    <property type="evidence" value="ECO:0007669"/>
    <property type="project" value="TreeGrafter"/>
</dbReference>
<dbReference type="Proteomes" id="UP000198995">
    <property type="component" value="Unassembled WGS sequence"/>
</dbReference>
<keyword evidence="3" id="KW-1185">Reference proteome</keyword>
<dbReference type="PANTHER" id="PTHR30050">
    <property type="entry name" value="CHROMOSOMAL REPLICATION INITIATOR PROTEIN DNAA"/>
    <property type="match status" value="1"/>
</dbReference>
<dbReference type="AlphaFoldDB" id="A0A1G6SAN9"/>
<evidence type="ECO:0000313" key="2">
    <source>
        <dbReference type="EMBL" id="SDD13276.1"/>
    </source>
</evidence>
<dbReference type="PANTHER" id="PTHR30050:SF4">
    <property type="entry name" value="ATP-BINDING PROTEIN RV3427C IN INSERTION SEQUENCE-RELATED"/>
    <property type="match status" value="1"/>
</dbReference>
<dbReference type="EMBL" id="FNAF01000001">
    <property type="protein sequence ID" value="SDD13276.1"/>
    <property type="molecule type" value="Genomic_DNA"/>
</dbReference>